<sequence length="50" mass="6039">MRLRNFPCWVMGHTFRVKPGDKDMLLCQRCGAQELRWTKQMRDKADNPWS</sequence>
<proteinExistence type="predicted"/>
<dbReference type="EMBL" id="BAAANB010000020">
    <property type="protein sequence ID" value="GAA2030375.1"/>
    <property type="molecule type" value="Genomic_DNA"/>
</dbReference>
<protein>
    <recommendedName>
        <fullName evidence="3">DUF951 domain-containing protein</fullName>
    </recommendedName>
</protein>
<name>A0ABN2U7V0_9MICO</name>
<evidence type="ECO:0008006" key="3">
    <source>
        <dbReference type="Google" id="ProtNLM"/>
    </source>
</evidence>
<evidence type="ECO:0000313" key="2">
    <source>
        <dbReference type="Proteomes" id="UP001501285"/>
    </source>
</evidence>
<keyword evidence="2" id="KW-1185">Reference proteome</keyword>
<gene>
    <name evidence="1" type="ORF">GCM10009740_20090</name>
</gene>
<organism evidence="1 2">
    <name type="scientific">Terrabacter terrae</name>
    <dbReference type="NCBI Taxonomy" id="318434"/>
    <lineage>
        <taxon>Bacteria</taxon>
        <taxon>Bacillati</taxon>
        <taxon>Actinomycetota</taxon>
        <taxon>Actinomycetes</taxon>
        <taxon>Micrococcales</taxon>
        <taxon>Intrasporangiaceae</taxon>
        <taxon>Terrabacter</taxon>
    </lineage>
</organism>
<dbReference type="RefSeq" id="WP_343990824.1">
    <property type="nucleotide sequence ID" value="NZ_BAAANB010000020.1"/>
</dbReference>
<reference evidence="1 2" key="1">
    <citation type="journal article" date="2019" name="Int. J. Syst. Evol. Microbiol.">
        <title>The Global Catalogue of Microorganisms (GCM) 10K type strain sequencing project: providing services to taxonomists for standard genome sequencing and annotation.</title>
        <authorList>
            <consortium name="The Broad Institute Genomics Platform"/>
            <consortium name="The Broad Institute Genome Sequencing Center for Infectious Disease"/>
            <person name="Wu L."/>
            <person name="Ma J."/>
        </authorList>
    </citation>
    <scope>NUCLEOTIDE SEQUENCE [LARGE SCALE GENOMIC DNA]</scope>
    <source>
        <strain evidence="1 2">JCM 14283</strain>
    </source>
</reference>
<accession>A0ABN2U7V0</accession>
<comment type="caution">
    <text evidence="1">The sequence shown here is derived from an EMBL/GenBank/DDBJ whole genome shotgun (WGS) entry which is preliminary data.</text>
</comment>
<dbReference type="Proteomes" id="UP001501285">
    <property type="component" value="Unassembled WGS sequence"/>
</dbReference>
<evidence type="ECO:0000313" key="1">
    <source>
        <dbReference type="EMBL" id="GAA2030375.1"/>
    </source>
</evidence>